<evidence type="ECO:0000313" key="6">
    <source>
        <dbReference type="Proteomes" id="UP000439113"/>
    </source>
</evidence>
<dbReference type="Gene3D" id="3.40.50.2000">
    <property type="entry name" value="Glycogen Phosphorylase B"/>
    <property type="match status" value="2"/>
</dbReference>
<evidence type="ECO:0000313" key="5">
    <source>
        <dbReference type="EMBL" id="MTV30101.1"/>
    </source>
</evidence>
<dbReference type="PANTHER" id="PTHR12526">
    <property type="entry name" value="GLYCOSYLTRANSFERASE"/>
    <property type="match status" value="1"/>
</dbReference>
<comment type="caution">
    <text evidence="5">The sequence shown here is derived from an EMBL/GenBank/DDBJ whole genome shotgun (WGS) entry which is preliminary data.</text>
</comment>
<dbReference type="Proteomes" id="UP000439113">
    <property type="component" value="Unassembled WGS sequence"/>
</dbReference>
<evidence type="ECO:0000256" key="3">
    <source>
        <dbReference type="ARBA" id="ARBA00022679"/>
    </source>
</evidence>
<dbReference type="RefSeq" id="WP_155444758.1">
    <property type="nucleotide sequence ID" value="NZ_JAOQNR010000002.1"/>
</dbReference>
<dbReference type="OrthoDB" id="5490290at2"/>
<proteinExistence type="inferred from homology"/>
<dbReference type="Pfam" id="PF00534">
    <property type="entry name" value="Glycos_transf_1"/>
    <property type="match status" value="1"/>
</dbReference>
<keyword evidence="2" id="KW-0328">Glycosyltransferase</keyword>
<organism evidence="5 6">
    <name type="scientific">Rhodoblastus acidophilus</name>
    <name type="common">Rhodopseudomonas acidophila</name>
    <dbReference type="NCBI Taxonomy" id="1074"/>
    <lineage>
        <taxon>Bacteria</taxon>
        <taxon>Pseudomonadati</taxon>
        <taxon>Pseudomonadota</taxon>
        <taxon>Alphaproteobacteria</taxon>
        <taxon>Hyphomicrobiales</taxon>
        <taxon>Rhodoblastaceae</taxon>
        <taxon>Rhodoblastus</taxon>
    </lineage>
</organism>
<dbReference type="InterPro" id="IPR001296">
    <property type="entry name" value="Glyco_trans_1"/>
</dbReference>
<protein>
    <submittedName>
        <fullName evidence="5">Glycosyltransferase</fullName>
    </submittedName>
</protein>
<evidence type="ECO:0000256" key="2">
    <source>
        <dbReference type="ARBA" id="ARBA00022676"/>
    </source>
</evidence>
<dbReference type="PANTHER" id="PTHR12526:SF640">
    <property type="entry name" value="COLANIC ACID BIOSYNTHESIS GLYCOSYLTRANSFERASE WCAL-RELATED"/>
    <property type="match status" value="1"/>
</dbReference>
<name>A0A6N8DLP8_RHOAC</name>
<evidence type="ECO:0000259" key="4">
    <source>
        <dbReference type="Pfam" id="PF00534"/>
    </source>
</evidence>
<feature type="domain" description="Glycosyl transferase family 1" evidence="4">
    <location>
        <begin position="196"/>
        <end position="351"/>
    </location>
</feature>
<gene>
    <name evidence="5" type="ORF">GJ654_03730</name>
</gene>
<sequence>MSKRRKSPASSLALTTADPLSPLADTSDLRQLLAVTPNLHWRYSGVTSTILALAPYAARQGRVACVGAHLPAETPQIPFRQMFLYGWSRPPRGSHRIFHARRNNEMIVGLLLKHVLRQPWKIVFTWAGQRRQSRFTRWMLRRIDGVIATSEASASYLEVPCVVIHHGVDVRRFQPLADRTAEWGQSGLPGKFGVGAFGRIRAQKGTDVLIDAALRLLPKYPDATLLLTGLVTPDNADFVAGLKEKIAQAGLEQRILFLGEQPREKMPFWFALVSVYVAPMRWEGFGLTPLEAMACGTAVVATRTGAAAQLVAEGETGFLIPPGDVDALSAALEPLLADPERASQMGALGREKALAQHDIAREAASIQAFYEKILGVSLSRV</sequence>
<evidence type="ECO:0000256" key="1">
    <source>
        <dbReference type="ARBA" id="ARBA00009481"/>
    </source>
</evidence>
<dbReference type="EMBL" id="WNKS01000002">
    <property type="protein sequence ID" value="MTV30101.1"/>
    <property type="molecule type" value="Genomic_DNA"/>
</dbReference>
<reference evidence="5 6" key="1">
    <citation type="submission" date="2019-11" db="EMBL/GenBank/DDBJ databases">
        <title>Whole-genome sequence of a Rhodoblastus acidophilus DSM 142.</title>
        <authorList>
            <person name="Kyndt J.A."/>
            <person name="Meyer T.E."/>
        </authorList>
    </citation>
    <scope>NUCLEOTIDE SEQUENCE [LARGE SCALE GENOMIC DNA]</scope>
    <source>
        <strain evidence="5 6">DSM 142</strain>
    </source>
</reference>
<comment type="similarity">
    <text evidence="1">Belongs to the glycosyltransferase group 1 family. Glycosyltransferase 4 subfamily.</text>
</comment>
<accession>A0A6N8DLP8</accession>
<dbReference type="CDD" id="cd03801">
    <property type="entry name" value="GT4_PimA-like"/>
    <property type="match status" value="1"/>
</dbReference>
<dbReference type="SUPFAM" id="SSF53756">
    <property type="entry name" value="UDP-Glycosyltransferase/glycogen phosphorylase"/>
    <property type="match status" value="1"/>
</dbReference>
<dbReference type="GO" id="GO:0016757">
    <property type="term" value="F:glycosyltransferase activity"/>
    <property type="evidence" value="ECO:0007669"/>
    <property type="project" value="UniProtKB-KW"/>
</dbReference>
<dbReference type="AlphaFoldDB" id="A0A6N8DLP8"/>
<keyword evidence="3 5" id="KW-0808">Transferase</keyword>